<dbReference type="EMBL" id="SNRW01005309">
    <property type="protein sequence ID" value="KAA6385336.1"/>
    <property type="molecule type" value="Genomic_DNA"/>
</dbReference>
<evidence type="ECO:0000313" key="2">
    <source>
        <dbReference type="EMBL" id="KAA6385336.1"/>
    </source>
</evidence>
<sequence length="473" mass="53736">MQCQLRGRVQRKHGLFNNLASWKIEKLLEGWVPELDKRACAAVLATFQRKQLSQLVRDTVAFMKNLKFHLLPNTIFCEICQCPEQLFSRLMKEQLVEKMEVEKQSRMLTDEQENELIIYLSMKRLDGQPFQLADMDRVVRTLFQLAVSRMFVYYFAKRHPDEIVRTSPREYRRMRLQYEDVQTYISILKENVHCVLEVLISNVDDSGVWAFSDGGVKHFLVPASIAQDVSSYGVDRAEGRISVCAEITLSGECVKPLIVTKGDVTEEDFLLQGIVQGKQAVVCSSGTGNLNSDLFVRWLKECYFPYFDAKRVTIKQRNALAILLTDNCGIHTTDEVKKLLGQHNVMMISFPADSTQFFQPLDCLSFSVLKRAINQSRGAKTKLTPAQGILDAFDALQKATSIKTTQAAFRIAGIDFEVVRGSIVAKIDVQRFDNIIKKLTADNTMTSGPRPTPKHKSTKKPFGVINADYLKKK</sequence>
<gene>
    <name evidence="2" type="ORF">EZS28_019137</name>
</gene>
<reference evidence="2 3" key="1">
    <citation type="submission" date="2019-03" db="EMBL/GenBank/DDBJ databases">
        <title>Single cell metagenomics reveals metabolic interactions within the superorganism composed of flagellate Streblomastix strix and complex community of Bacteroidetes bacteria on its surface.</title>
        <authorList>
            <person name="Treitli S.C."/>
            <person name="Kolisko M."/>
            <person name="Husnik F."/>
            <person name="Keeling P."/>
            <person name="Hampl V."/>
        </authorList>
    </citation>
    <scope>NUCLEOTIDE SEQUENCE [LARGE SCALE GENOMIC DNA]</scope>
    <source>
        <strain evidence="2">ST1C</strain>
    </source>
</reference>
<dbReference type="Pfam" id="PF03184">
    <property type="entry name" value="DDE_1"/>
    <property type="match status" value="1"/>
</dbReference>
<dbReference type="GO" id="GO:0003676">
    <property type="term" value="F:nucleic acid binding"/>
    <property type="evidence" value="ECO:0007669"/>
    <property type="project" value="InterPro"/>
</dbReference>
<dbReference type="InterPro" id="IPR036397">
    <property type="entry name" value="RNaseH_sf"/>
</dbReference>
<dbReference type="InterPro" id="IPR004875">
    <property type="entry name" value="DDE_SF_endonuclease_dom"/>
</dbReference>
<proteinExistence type="predicted"/>
<name>A0A5J4VT00_9EUKA</name>
<organism evidence="2 3">
    <name type="scientific">Streblomastix strix</name>
    <dbReference type="NCBI Taxonomy" id="222440"/>
    <lineage>
        <taxon>Eukaryota</taxon>
        <taxon>Metamonada</taxon>
        <taxon>Preaxostyla</taxon>
        <taxon>Oxymonadida</taxon>
        <taxon>Streblomastigidae</taxon>
        <taxon>Streblomastix</taxon>
    </lineage>
</organism>
<dbReference type="Gene3D" id="3.30.420.10">
    <property type="entry name" value="Ribonuclease H-like superfamily/Ribonuclease H"/>
    <property type="match status" value="1"/>
</dbReference>
<protein>
    <recommendedName>
        <fullName evidence="1">DDE-1 domain-containing protein</fullName>
    </recommendedName>
</protein>
<comment type="caution">
    <text evidence="2">The sequence shown here is derived from an EMBL/GenBank/DDBJ whole genome shotgun (WGS) entry which is preliminary data.</text>
</comment>
<dbReference type="Proteomes" id="UP000324800">
    <property type="component" value="Unassembled WGS sequence"/>
</dbReference>
<accession>A0A5J4VT00</accession>
<evidence type="ECO:0000259" key="1">
    <source>
        <dbReference type="Pfam" id="PF03184"/>
    </source>
</evidence>
<dbReference type="AlphaFoldDB" id="A0A5J4VT00"/>
<feature type="domain" description="DDE-1" evidence="1">
    <location>
        <begin position="250"/>
        <end position="373"/>
    </location>
</feature>
<evidence type="ECO:0000313" key="3">
    <source>
        <dbReference type="Proteomes" id="UP000324800"/>
    </source>
</evidence>